<keyword evidence="6 10" id="KW-0407">Ion channel</keyword>
<evidence type="ECO:0000256" key="7">
    <source>
        <dbReference type="ARBA" id="ARBA00035120"/>
    </source>
</evidence>
<reference evidence="11 12" key="1">
    <citation type="submission" date="2021-07" db="EMBL/GenBank/DDBJ databases">
        <title>Clostridium weizhouense sp. nov., an anaerobic bacterium isolated from activated sludge of Petroleum wastewater.</title>
        <authorList>
            <person name="Li Q."/>
        </authorList>
    </citation>
    <scope>NUCLEOTIDE SEQUENCE [LARGE SCALE GENOMIC DNA]</scope>
    <source>
        <strain evidence="11 12">YB-6</strain>
    </source>
</reference>
<dbReference type="InterPro" id="IPR003691">
    <property type="entry name" value="FluC"/>
</dbReference>
<evidence type="ECO:0000256" key="3">
    <source>
        <dbReference type="ARBA" id="ARBA00022692"/>
    </source>
</evidence>
<evidence type="ECO:0000256" key="1">
    <source>
        <dbReference type="ARBA" id="ARBA00004651"/>
    </source>
</evidence>
<dbReference type="NCBIfam" id="TIGR00494">
    <property type="entry name" value="crcB"/>
    <property type="match status" value="1"/>
</dbReference>
<keyword evidence="10" id="KW-0479">Metal-binding</keyword>
<feature type="transmembrane region" description="Helical" evidence="10">
    <location>
        <begin position="9"/>
        <end position="26"/>
    </location>
</feature>
<evidence type="ECO:0000256" key="9">
    <source>
        <dbReference type="ARBA" id="ARBA00049940"/>
    </source>
</evidence>
<dbReference type="Pfam" id="PF02537">
    <property type="entry name" value="CRCB"/>
    <property type="match status" value="1"/>
</dbReference>
<protein>
    <recommendedName>
        <fullName evidence="10">Fluoride-specific ion channel FluC</fullName>
    </recommendedName>
</protein>
<evidence type="ECO:0000256" key="8">
    <source>
        <dbReference type="ARBA" id="ARBA00035585"/>
    </source>
</evidence>
<comment type="subcellular location">
    <subcellularLocation>
        <location evidence="1 10">Cell membrane</location>
        <topology evidence="1 10">Multi-pass membrane protein</topology>
    </subcellularLocation>
</comment>
<dbReference type="PANTHER" id="PTHR28259:SF1">
    <property type="entry name" value="FLUORIDE EXPORT PROTEIN 1-RELATED"/>
    <property type="match status" value="1"/>
</dbReference>
<sequence length="130" mass="13879">MEVINLQKIICVGIGGFIGATIRYLITINSAKLVNTNISLGTLIANVLGGFLIGIIMEISISTNLISSNMKLFLTTGLMGGLTTFSTFSYETINLISSGSYYLGTINICLNLFLSFGGIIASTFLCKTIF</sequence>
<dbReference type="EMBL" id="JAHXPT010000018">
    <property type="protein sequence ID" value="MBW6411731.1"/>
    <property type="molecule type" value="Genomic_DNA"/>
</dbReference>
<keyword evidence="10" id="KW-0915">Sodium</keyword>
<dbReference type="HAMAP" id="MF_00454">
    <property type="entry name" value="FluC"/>
    <property type="match status" value="1"/>
</dbReference>
<comment type="similarity">
    <text evidence="7 10">Belongs to the fluoride channel Fluc/FEX (TC 1.A.43) family.</text>
</comment>
<organism evidence="11 12">
    <name type="scientific">Clostridium weizhouense</name>
    <dbReference type="NCBI Taxonomy" id="2859781"/>
    <lineage>
        <taxon>Bacteria</taxon>
        <taxon>Bacillati</taxon>
        <taxon>Bacillota</taxon>
        <taxon>Clostridia</taxon>
        <taxon>Eubacteriales</taxon>
        <taxon>Clostridiaceae</taxon>
        <taxon>Clostridium</taxon>
    </lineage>
</organism>
<comment type="activity regulation">
    <text evidence="10">Na(+) is not transported, but it plays an essential structural role and its presence is essential for fluoride channel function.</text>
</comment>
<keyword evidence="12" id="KW-1185">Reference proteome</keyword>
<feature type="transmembrane region" description="Helical" evidence="10">
    <location>
        <begin position="102"/>
        <end position="126"/>
    </location>
</feature>
<keyword evidence="4 10" id="KW-1133">Transmembrane helix</keyword>
<feature type="binding site" evidence="10">
    <location>
        <position position="83"/>
    </location>
    <ligand>
        <name>Na(+)</name>
        <dbReference type="ChEBI" id="CHEBI:29101"/>
        <note>structural</note>
    </ligand>
</feature>
<keyword evidence="3 10" id="KW-0812">Transmembrane</keyword>
<evidence type="ECO:0000256" key="4">
    <source>
        <dbReference type="ARBA" id="ARBA00022989"/>
    </source>
</evidence>
<feature type="transmembrane region" description="Helical" evidence="10">
    <location>
        <begin position="72"/>
        <end position="90"/>
    </location>
</feature>
<comment type="catalytic activity">
    <reaction evidence="8">
        <text>fluoride(in) = fluoride(out)</text>
        <dbReference type="Rhea" id="RHEA:76159"/>
        <dbReference type="ChEBI" id="CHEBI:17051"/>
    </reaction>
    <physiologicalReaction direction="left-to-right" evidence="8">
        <dbReference type="Rhea" id="RHEA:76160"/>
    </physiologicalReaction>
</comment>
<keyword evidence="2 10" id="KW-1003">Cell membrane</keyword>
<evidence type="ECO:0000256" key="5">
    <source>
        <dbReference type="ARBA" id="ARBA00023136"/>
    </source>
</evidence>
<accession>A0ABS7ATI0</accession>
<dbReference type="PANTHER" id="PTHR28259">
    <property type="entry name" value="FLUORIDE EXPORT PROTEIN 1-RELATED"/>
    <property type="match status" value="1"/>
</dbReference>
<proteinExistence type="inferred from homology"/>
<gene>
    <name evidence="10 11" type="primary">crcB</name>
    <name evidence="10" type="synonym">fluC</name>
    <name evidence="11" type="ORF">KYD98_16745</name>
</gene>
<evidence type="ECO:0000256" key="6">
    <source>
        <dbReference type="ARBA" id="ARBA00023303"/>
    </source>
</evidence>
<keyword evidence="5 10" id="KW-0472">Membrane</keyword>
<feature type="binding site" evidence="10">
    <location>
        <position position="80"/>
    </location>
    <ligand>
        <name>Na(+)</name>
        <dbReference type="ChEBI" id="CHEBI:29101"/>
        <note>structural</note>
    </ligand>
</feature>
<keyword evidence="10" id="KW-0813">Transport</keyword>
<dbReference type="Proteomes" id="UP001519921">
    <property type="component" value="Unassembled WGS sequence"/>
</dbReference>
<evidence type="ECO:0000256" key="10">
    <source>
        <dbReference type="HAMAP-Rule" id="MF_00454"/>
    </source>
</evidence>
<evidence type="ECO:0000256" key="2">
    <source>
        <dbReference type="ARBA" id="ARBA00022475"/>
    </source>
</evidence>
<evidence type="ECO:0000313" key="11">
    <source>
        <dbReference type="EMBL" id="MBW6411731.1"/>
    </source>
</evidence>
<evidence type="ECO:0000313" key="12">
    <source>
        <dbReference type="Proteomes" id="UP001519921"/>
    </source>
</evidence>
<keyword evidence="10" id="KW-0406">Ion transport</keyword>
<name>A0ABS7ATI0_9CLOT</name>
<comment type="caution">
    <text evidence="11">The sequence shown here is derived from an EMBL/GenBank/DDBJ whole genome shotgun (WGS) entry which is preliminary data.</text>
</comment>
<feature type="transmembrane region" description="Helical" evidence="10">
    <location>
        <begin position="38"/>
        <end position="60"/>
    </location>
</feature>
<comment type="function">
    <text evidence="9 10">Fluoride-specific ion channel. Important for reducing fluoride concentration in the cell, thus reducing its toxicity.</text>
</comment>